<evidence type="ECO:0000313" key="2">
    <source>
        <dbReference type="Proteomes" id="UP000062645"/>
    </source>
</evidence>
<dbReference type="OrthoDB" id="532730at2"/>
<evidence type="ECO:0000313" key="1">
    <source>
        <dbReference type="EMBL" id="ALF54318.1"/>
    </source>
</evidence>
<dbReference type="EMBL" id="CP012036">
    <property type="protein sequence ID" value="ALF54318.1"/>
    <property type="molecule type" value="Genomic_DNA"/>
</dbReference>
<dbReference type="KEGG" id="npz:ACX27_18090"/>
<organism evidence="1 2">
    <name type="scientific">Nostoc piscinale CENA21</name>
    <dbReference type="NCBI Taxonomy" id="224013"/>
    <lineage>
        <taxon>Bacteria</taxon>
        <taxon>Bacillati</taxon>
        <taxon>Cyanobacteriota</taxon>
        <taxon>Cyanophyceae</taxon>
        <taxon>Nostocales</taxon>
        <taxon>Nostocaceae</taxon>
        <taxon>Nostoc</taxon>
    </lineage>
</organism>
<dbReference type="PATRIC" id="fig|224013.5.peg.4324"/>
<dbReference type="RefSeq" id="WP_062294840.1">
    <property type="nucleotide sequence ID" value="NZ_CP012036.1"/>
</dbReference>
<reference evidence="1 2" key="2">
    <citation type="journal article" date="2016" name="Genome Announc.">
        <title>Draft Genome Sequence of the N2-Fixing Cyanobacterium Nostoc piscinale CENA21, Isolated from the Brazilian Amazon Floodplain.</title>
        <authorList>
            <person name="Leao T."/>
            <person name="Guimaraes P.I."/>
            <person name="de Melo A.G."/>
            <person name="Ramos R.T."/>
            <person name="Leao P.N."/>
            <person name="Silva A."/>
            <person name="Fiore M.F."/>
            <person name="Schneider M.P."/>
        </authorList>
    </citation>
    <scope>NUCLEOTIDE SEQUENCE [LARGE SCALE GENOMIC DNA]</scope>
    <source>
        <strain evidence="1 2">CENA21</strain>
    </source>
</reference>
<name>A0A0M5MHQ0_9NOSO</name>
<protein>
    <submittedName>
        <fullName evidence="1">Uncharacterized protein</fullName>
    </submittedName>
</protein>
<sequence>MIAKVLINPKFTKGQEVRFIGGKGVVKNYRPESNSWLYLIEMPLRIEHEIERIGYETMIWLSESDIYSMLMAY</sequence>
<proteinExistence type="predicted"/>
<dbReference type="Proteomes" id="UP000062645">
    <property type="component" value="Chromosome"/>
</dbReference>
<gene>
    <name evidence="1" type="ORF">ACX27_18090</name>
</gene>
<reference evidence="2" key="1">
    <citation type="submission" date="2015-07" db="EMBL/GenBank/DDBJ databases">
        <title>Genome Of Nitrogen-Fixing Cyanobacterium Nostoc piscinale CENA21 From Solimoes/Amazon River Floodplain Sediments And Comparative Genomics To Uncover Biosynthetic Natural Products Potential.</title>
        <authorList>
            <person name="Leao T.F."/>
            <person name="Leao P.N."/>
            <person name="Guimaraes P.I."/>
            <person name="de Melo A.G.C."/>
            <person name="Ramos R.T.J."/>
            <person name="Silva A."/>
            <person name="Fiore M.F."/>
            <person name="Schneider M.P.C."/>
        </authorList>
    </citation>
    <scope>NUCLEOTIDE SEQUENCE [LARGE SCALE GENOMIC DNA]</scope>
    <source>
        <strain evidence="2">CENA21</strain>
    </source>
</reference>
<accession>A0A0M5MHQ0</accession>
<keyword evidence="2" id="KW-1185">Reference proteome</keyword>
<dbReference type="AlphaFoldDB" id="A0A0M5MHQ0"/>